<feature type="compositionally biased region" description="Basic residues" evidence="8">
    <location>
        <begin position="401"/>
        <end position="423"/>
    </location>
</feature>
<feature type="compositionally biased region" description="Basic residues" evidence="8">
    <location>
        <begin position="468"/>
        <end position="481"/>
    </location>
</feature>
<evidence type="ECO:0000313" key="12">
    <source>
        <dbReference type="EMBL" id="QDU44893.1"/>
    </source>
</evidence>
<dbReference type="SMART" id="SM00487">
    <property type="entry name" value="DEXDc"/>
    <property type="match status" value="1"/>
</dbReference>
<feature type="short sequence motif" description="Q motif" evidence="6">
    <location>
        <begin position="15"/>
        <end position="43"/>
    </location>
</feature>
<feature type="domain" description="Helicase ATP-binding" evidence="9">
    <location>
        <begin position="46"/>
        <end position="221"/>
    </location>
</feature>
<sequence>MPGEKVTQIEENLLKTFQEIDLIAPVQRALADEKYETPTPIQAQTIPATMQGRDVLGCAQTGTGKTAAFAVPILNQLGQGNRKSTPKRPLVLALAPTRELAIQIGASFAVYGRHLKLRQALVYGGVNQGKQVRAMNRGAHILVATPGRLLDLMNQGHIKLDQLEMFVLDEADRMLDMGFLPDLKRIISHLPEKRQSLFFSATLPPSIIKLSQSLLHKPVSVNVTPETTSVERIEQRLLYVDRAEKKTLLKSILTSEGVDRALVFTKTKRTANLLEKQLLKDGIAATAIHGDKSQNARQRALEAFRRKQVKVLVATDVAARGIDIDNITHVVNFDLPIEPENYVHRIGRTGRAGAEGIALSFCCGDERRELRSIERLIGQKVPIDPELSLPEPAEFKSGGSSHRRRDAGSKRSKFKRSASKRSGAKNSGPKGPGAKGSGAKSSGAKSSGGKGAGKYRKVEAAGGPSASKPKRRPGRKPKKAGQRPAHTA</sequence>
<dbReference type="PROSITE" id="PS51194">
    <property type="entry name" value="HELICASE_CTER"/>
    <property type="match status" value="1"/>
</dbReference>
<dbReference type="InterPro" id="IPR001650">
    <property type="entry name" value="Helicase_C-like"/>
</dbReference>
<dbReference type="Pfam" id="PF00271">
    <property type="entry name" value="Helicase_C"/>
    <property type="match status" value="1"/>
</dbReference>
<dbReference type="InterPro" id="IPR050079">
    <property type="entry name" value="DEAD_box_RNA_helicase"/>
</dbReference>
<dbReference type="Gene3D" id="3.40.50.300">
    <property type="entry name" value="P-loop containing nucleotide triphosphate hydrolases"/>
    <property type="match status" value="2"/>
</dbReference>
<accession>A0A517ZR23</accession>
<dbReference type="PROSITE" id="PS51195">
    <property type="entry name" value="Q_MOTIF"/>
    <property type="match status" value="1"/>
</dbReference>
<dbReference type="AlphaFoldDB" id="A0A517ZR23"/>
<dbReference type="InterPro" id="IPR011545">
    <property type="entry name" value="DEAD/DEAH_box_helicase_dom"/>
</dbReference>
<evidence type="ECO:0000259" key="11">
    <source>
        <dbReference type="PROSITE" id="PS51195"/>
    </source>
</evidence>
<dbReference type="RefSeq" id="WP_231962370.1">
    <property type="nucleotide sequence ID" value="NZ_CP036276.1"/>
</dbReference>
<dbReference type="SMART" id="SM00490">
    <property type="entry name" value="HELICc"/>
    <property type="match status" value="1"/>
</dbReference>
<dbReference type="PANTHER" id="PTHR47959:SF13">
    <property type="entry name" value="ATP-DEPENDENT RNA HELICASE RHLE"/>
    <property type="match status" value="1"/>
</dbReference>
<keyword evidence="1 7" id="KW-0547">Nucleotide-binding</keyword>
<dbReference type="InterPro" id="IPR014001">
    <property type="entry name" value="Helicase_ATP-bd"/>
</dbReference>
<dbReference type="GO" id="GO:0003724">
    <property type="term" value="F:RNA helicase activity"/>
    <property type="evidence" value="ECO:0007669"/>
    <property type="project" value="UniProtKB-EC"/>
</dbReference>
<dbReference type="PROSITE" id="PS00039">
    <property type="entry name" value="DEAD_ATP_HELICASE"/>
    <property type="match status" value="1"/>
</dbReference>
<comment type="similarity">
    <text evidence="5 7">Belongs to the DEAD box helicase family.</text>
</comment>
<evidence type="ECO:0000256" key="7">
    <source>
        <dbReference type="RuleBase" id="RU000492"/>
    </source>
</evidence>
<feature type="domain" description="Helicase C-terminal" evidence="10">
    <location>
        <begin position="232"/>
        <end position="395"/>
    </location>
</feature>
<dbReference type="PROSITE" id="PS51192">
    <property type="entry name" value="HELICASE_ATP_BIND_1"/>
    <property type="match status" value="1"/>
</dbReference>
<dbReference type="KEGG" id="sdyn:Mal52_33790"/>
<name>A0A517ZR23_9PLAN</name>
<keyword evidence="13" id="KW-1185">Reference proteome</keyword>
<protein>
    <submittedName>
        <fullName evidence="12">ATP-dependent RNA helicase RhlE</fullName>
        <ecNumber evidence="12">3.6.4.13</ecNumber>
    </submittedName>
</protein>
<dbReference type="InterPro" id="IPR014014">
    <property type="entry name" value="RNA_helicase_DEAD_Q_motif"/>
</dbReference>
<dbReference type="InterPro" id="IPR044742">
    <property type="entry name" value="DEAD/DEAH_RhlB"/>
</dbReference>
<dbReference type="PANTHER" id="PTHR47959">
    <property type="entry name" value="ATP-DEPENDENT RNA HELICASE RHLE-RELATED"/>
    <property type="match status" value="1"/>
</dbReference>
<dbReference type="Pfam" id="PF00270">
    <property type="entry name" value="DEAD"/>
    <property type="match status" value="1"/>
</dbReference>
<dbReference type="SUPFAM" id="SSF52540">
    <property type="entry name" value="P-loop containing nucleoside triphosphate hydrolases"/>
    <property type="match status" value="1"/>
</dbReference>
<dbReference type="EMBL" id="CP036276">
    <property type="protein sequence ID" value="QDU44893.1"/>
    <property type="molecule type" value="Genomic_DNA"/>
</dbReference>
<evidence type="ECO:0000313" key="13">
    <source>
        <dbReference type="Proteomes" id="UP000319383"/>
    </source>
</evidence>
<evidence type="ECO:0000256" key="8">
    <source>
        <dbReference type="SAM" id="MobiDB-lite"/>
    </source>
</evidence>
<evidence type="ECO:0000256" key="5">
    <source>
        <dbReference type="ARBA" id="ARBA00038437"/>
    </source>
</evidence>
<dbReference type="GO" id="GO:0016787">
    <property type="term" value="F:hydrolase activity"/>
    <property type="evidence" value="ECO:0007669"/>
    <property type="project" value="UniProtKB-KW"/>
</dbReference>
<dbReference type="CDD" id="cd00268">
    <property type="entry name" value="DEADc"/>
    <property type="match status" value="1"/>
</dbReference>
<dbReference type="EC" id="3.6.4.13" evidence="12"/>
<evidence type="ECO:0000256" key="4">
    <source>
        <dbReference type="ARBA" id="ARBA00022840"/>
    </source>
</evidence>
<dbReference type="CDD" id="cd18787">
    <property type="entry name" value="SF2_C_DEAD"/>
    <property type="match status" value="1"/>
</dbReference>
<evidence type="ECO:0000256" key="3">
    <source>
        <dbReference type="ARBA" id="ARBA00022806"/>
    </source>
</evidence>
<evidence type="ECO:0000256" key="6">
    <source>
        <dbReference type="PROSITE-ProRule" id="PRU00552"/>
    </source>
</evidence>
<dbReference type="GO" id="GO:0005829">
    <property type="term" value="C:cytosol"/>
    <property type="evidence" value="ECO:0007669"/>
    <property type="project" value="TreeGrafter"/>
</dbReference>
<dbReference type="InterPro" id="IPR027417">
    <property type="entry name" value="P-loop_NTPase"/>
</dbReference>
<dbReference type="InterPro" id="IPR000629">
    <property type="entry name" value="RNA-helicase_DEAD-box_CS"/>
</dbReference>
<keyword evidence="3 7" id="KW-0347">Helicase</keyword>
<keyword evidence="4 7" id="KW-0067">ATP-binding</keyword>
<proteinExistence type="inferred from homology"/>
<evidence type="ECO:0000259" key="9">
    <source>
        <dbReference type="PROSITE" id="PS51192"/>
    </source>
</evidence>
<dbReference type="GO" id="GO:0005524">
    <property type="term" value="F:ATP binding"/>
    <property type="evidence" value="ECO:0007669"/>
    <property type="project" value="UniProtKB-KW"/>
</dbReference>
<evidence type="ECO:0000256" key="2">
    <source>
        <dbReference type="ARBA" id="ARBA00022801"/>
    </source>
</evidence>
<evidence type="ECO:0000259" key="10">
    <source>
        <dbReference type="PROSITE" id="PS51194"/>
    </source>
</evidence>
<feature type="domain" description="DEAD-box RNA helicase Q" evidence="11">
    <location>
        <begin position="15"/>
        <end position="43"/>
    </location>
</feature>
<dbReference type="GO" id="GO:0003676">
    <property type="term" value="F:nucleic acid binding"/>
    <property type="evidence" value="ECO:0007669"/>
    <property type="project" value="InterPro"/>
</dbReference>
<reference evidence="12 13" key="1">
    <citation type="submission" date="2019-02" db="EMBL/GenBank/DDBJ databases">
        <title>Deep-cultivation of Planctomycetes and their phenomic and genomic characterization uncovers novel biology.</title>
        <authorList>
            <person name="Wiegand S."/>
            <person name="Jogler M."/>
            <person name="Boedeker C."/>
            <person name="Pinto D."/>
            <person name="Vollmers J."/>
            <person name="Rivas-Marin E."/>
            <person name="Kohn T."/>
            <person name="Peeters S.H."/>
            <person name="Heuer A."/>
            <person name="Rast P."/>
            <person name="Oberbeckmann S."/>
            <person name="Bunk B."/>
            <person name="Jeske O."/>
            <person name="Meyerdierks A."/>
            <person name="Storesund J.E."/>
            <person name="Kallscheuer N."/>
            <person name="Luecker S."/>
            <person name="Lage O.M."/>
            <person name="Pohl T."/>
            <person name="Merkel B.J."/>
            <person name="Hornburger P."/>
            <person name="Mueller R.-W."/>
            <person name="Bruemmer F."/>
            <person name="Labrenz M."/>
            <person name="Spormann A.M."/>
            <person name="Op den Camp H."/>
            <person name="Overmann J."/>
            <person name="Amann R."/>
            <person name="Jetten M.S.M."/>
            <person name="Mascher T."/>
            <person name="Medema M.H."/>
            <person name="Devos D.P."/>
            <person name="Kaster A.-K."/>
            <person name="Ovreas L."/>
            <person name="Rohde M."/>
            <person name="Galperin M.Y."/>
            <person name="Jogler C."/>
        </authorList>
    </citation>
    <scope>NUCLEOTIDE SEQUENCE [LARGE SCALE GENOMIC DNA]</scope>
    <source>
        <strain evidence="12 13">Mal52</strain>
    </source>
</reference>
<gene>
    <name evidence="12" type="primary">rhlE</name>
    <name evidence="12" type="ORF">Mal52_33790</name>
</gene>
<keyword evidence="2 7" id="KW-0378">Hydrolase</keyword>
<dbReference type="Proteomes" id="UP000319383">
    <property type="component" value="Chromosome"/>
</dbReference>
<feature type="region of interest" description="Disordered" evidence="8">
    <location>
        <begin position="384"/>
        <end position="488"/>
    </location>
</feature>
<organism evidence="12 13">
    <name type="scientific">Symmachiella dynata</name>
    <dbReference type="NCBI Taxonomy" id="2527995"/>
    <lineage>
        <taxon>Bacteria</taxon>
        <taxon>Pseudomonadati</taxon>
        <taxon>Planctomycetota</taxon>
        <taxon>Planctomycetia</taxon>
        <taxon>Planctomycetales</taxon>
        <taxon>Planctomycetaceae</taxon>
        <taxon>Symmachiella</taxon>
    </lineage>
</organism>
<evidence type="ECO:0000256" key="1">
    <source>
        <dbReference type="ARBA" id="ARBA00022741"/>
    </source>
</evidence>